<comment type="caution">
    <text evidence="2">The sequence shown here is derived from an EMBL/GenBank/DDBJ whole genome shotgun (WGS) entry which is preliminary data.</text>
</comment>
<dbReference type="PROSITE" id="PS51257">
    <property type="entry name" value="PROKAR_LIPOPROTEIN"/>
    <property type="match status" value="1"/>
</dbReference>
<feature type="compositionally biased region" description="Gly residues" evidence="1">
    <location>
        <begin position="1"/>
        <end position="16"/>
    </location>
</feature>
<evidence type="ECO:0000256" key="1">
    <source>
        <dbReference type="SAM" id="MobiDB-lite"/>
    </source>
</evidence>
<protein>
    <submittedName>
        <fullName evidence="2">Uncharacterized protein</fullName>
    </submittedName>
</protein>
<name>A0ABD2Z275_9GENT</name>
<sequence>MNSVVKGGGQNNGGGSCSNQQKQMGGGAGAGASAGAGAGAGAGAVQSQRSKALADAAVRGLVQGGAQQVARMAVQGLIGDTGNPNGDVDGINILELVGDLFLNWTI</sequence>
<dbReference type="EMBL" id="JBJUIK010000011">
    <property type="protein sequence ID" value="KAL3512512.1"/>
    <property type="molecule type" value="Genomic_DNA"/>
</dbReference>
<evidence type="ECO:0000313" key="3">
    <source>
        <dbReference type="Proteomes" id="UP001630127"/>
    </source>
</evidence>
<organism evidence="2 3">
    <name type="scientific">Cinchona calisaya</name>
    <dbReference type="NCBI Taxonomy" id="153742"/>
    <lineage>
        <taxon>Eukaryota</taxon>
        <taxon>Viridiplantae</taxon>
        <taxon>Streptophyta</taxon>
        <taxon>Embryophyta</taxon>
        <taxon>Tracheophyta</taxon>
        <taxon>Spermatophyta</taxon>
        <taxon>Magnoliopsida</taxon>
        <taxon>eudicotyledons</taxon>
        <taxon>Gunneridae</taxon>
        <taxon>Pentapetalae</taxon>
        <taxon>asterids</taxon>
        <taxon>lamiids</taxon>
        <taxon>Gentianales</taxon>
        <taxon>Rubiaceae</taxon>
        <taxon>Cinchonoideae</taxon>
        <taxon>Cinchoneae</taxon>
        <taxon>Cinchona</taxon>
    </lineage>
</organism>
<dbReference type="Proteomes" id="UP001630127">
    <property type="component" value="Unassembled WGS sequence"/>
</dbReference>
<evidence type="ECO:0000313" key="2">
    <source>
        <dbReference type="EMBL" id="KAL3512512.1"/>
    </source>
</evidence>
<reference evidence="2 3" key="1">
    <citation type="submission" date="2024-11" db="EMBL/GenBank/DDBJ databases">
        <title>A near-complete genome assembly of Cinchona calisaya.</title>
        <authorList>
            <person name="Lian D.C."/>
            <person name="Zhao X.W."/>
            <person name="Wei L."/>
        </authorList>
    </citation>
    <scope>NUCLEOTIDE SEQUENCE [LARGE SCALE GENOMIC DNA]</scope>
    <source>
        <tissue evidence="2">Nenye</tissue>
    </source>
</reference>
<keyword evidence="3" id="KW-1185">Reference proteome</keyword>
<dbReference type="AlphaFoldDB" id="A0ABD2Z275"/>
<accession>A0ABD2Z275</accession>
<feature type="region of interest" description="Disordered" evidence="1">
    <location>
        <begin position="1"/>
        <end position="41"/>
    </location>
</feature>
<feature type="compositionally biased region" description="Gly residues" evidence="1">
    <location>
        <begin position="24"/>
        <end position="41"/>
    </location>
</feature>
<proteinExistence type="predicted"/>
<gene>
    <name evidence="2" type="ORF">ACH5RR_025229</name>
</gene>